<evidence type="ECO:0000313" key="2">
    <source>
        <dbReference type="EMBL" id="PHN04572.1"/>
    </source>
</evidence>
<proteinExistence type="predicted"/>
<dbReference type="AlphaFoldDB" id="A0A2D0N7S6"/>
<comment type="caution">
    <text evidence="2">The sequence shown here is derived from an EMBL/GenBank/DDBJ whole genome shotgun (WGS) entry which is preliminary data.</text>
</comment>
<accession>A0A2D0N7S6</accession>
<dbReference type="EMBL" id="PDUD01000025">
    <property type="protein sequence ID" value="PHN04572.1"/>
    <property type="molecule type" value="Genomic_DNA"/>
</dbReference>
<sequence length="192" mass="21940">MYLGICWLAFWSASTAAAQEGNTLRISVFNESTSIPFTHVLNTPVHPGIQVGTDLNWKNGDHYRLYPSISVGYLFHRDLYQAVYLNLELGYDLQFDFGLNLKSAVGLGYLHTFNVQPEFQFEDGSYRQGKDRGNARLMPSLSLGWGYRLQPANPRSPEIFMMYQSWLEYPYSPGFIPLMTHTNLHLGINIHP</sequence>
<feature type="chain" id="PRO_5013311118" description="Outer membrane protein beta-barrel domain-containing protein" evidence="1">
    <location>
        <begin position="19"/>
        <end position="192"/>
    </location>
</feature>
<evidence type="ECO:0000256" key="1">
    <source>
        <dbReference type="SAM" id="SignalP"/>
    </source>
</evidence>
<keyword evidence="3" id="KW-1185">Reference proteome</keyword>
<organism evidence="2 3">
    <name type="scientific">Flavilitoribacter nigricans (strain ATCC 23147 / DSM 23189 / NBRC 102662 / NCIMB 1420 / SS-2)</name>
    <name type="common">Lewinella nigricans</name>
    <dbReference type="NCBI Taxonomy" id="1122177"/>
    <lineage>
        <taxon>Bacteria</taxon>
        <taxon>Pseudomonadati</taxon>
        <taxon>Bacteroidota</taxon>
        <taxon>Saprospiria</taxon>
        <taxon>Saprospirales</taxon>
        <taxon>Lewinellaceae</taxon>
        <taxon>Flavilitoribacter</taxon>
    </lineage>
</organism>
<evidence type="ECO:0000313" key="3">
    <source>
        <dbReference type="Proteomes" id="UP000223913"/>
    </source>
</evidence>
<name>A0A2D0N7S6_FLAN2</name>
<gene>
    <name evidence="2" type="ORF">CRP01_21445</name>
</gene>
<reference evidence="2 3" key="1">
    <citation type="submission" date="2017-10" db="EMBL/GenBank/DDBJ databases">
        <title>The draft genome sequence of Lewinella nigricans NBRC 102662.</title>
        <authorList>
            <person name="Wang K."/>
        </authorList>
    </citation>
    <scope>NUCLEOTIDE SEQUENCE [LARGE SCALE GENOMIC DNA]</scope>
    <source>
        <strain evidence="2 3">NBRC 102662</strain>
    </source>
</reference>
<protein>
    <recommendedName>
        <fullName evidence="4">Outer membrane protein beta-barrel domain-containing protein</fullName>
    </recommendedName>
</protein>
<dbReference type="Proteomes" id="UP000223913">
    <property type="component" value="Unassembled WGS sequence"/>
</dbReference>
<keyword evidence="1" id="KW-0732">Signal</keyword>
<evidence type="ECO:0008006" key="4">
    <source>
        <dbReference type="Google" id="ProtNLM"/>
    </source>
</evidence>
<feature type="signal peptide" evidence="1">
    <location>
        <begin position="1"/>
        <end position="18"/>
    </location>
</feature>